<reference evidence="8" key="1">
    <citation type="submission" date="2010-08" db="EMBL/GenBank/DDBJ databases">
        <authorList>
            <consortium name="Caenorhabditis japonica Sequencing Consortium"/>
            <person name="Wilson R.K."/>
        </authorList>
    </citation>
    <scope>NUCLEOTIDE SEQUENCE [LARGE SCALE GENOMIC DNA]</scope>
    <source>
        <strain evidence="8">DF5081</strain>
    </source>
</reference>
<evidence type="ECO:0000256" key="4">
    <source>
        <dbReference type="PROSITE-ProRule" id="PRU00221"/>
    </source>
</evidence>
<dbReference type="Proteomes" id="UP000005237">
    <property type="component" value="Unassembled WGS sequence"/>
</dbReference>
<dbReference type="EnsemblMetazoa" id="CJA12462.1">
    <property type="protein sequence ID" value="CJA12462.1"/>
    <property type="gene ID" value="WBGene00131666"/>
</dbReference>
<organism evidence="7 8">
    <name type="scientific">Caenorhabditis japonica</name>
    <dbReference type="NCBI Taxonomy" id="281687"/>
    <lineage>
        <taxon>Eukaryota</taxon>
        <taxon>Metazoa</taxon>
        <taxon>Ecdysozoa</taxon>
        <taxon>Nematoda</taxon>
        <taxon>Chromadorea</taxon>
        <taxon>Rhabditida</taxon>
        <taxon>Rhabditina</taxon>
        <taxon>Rhabditomorpha</taxon>
        <taxon>Rhabditoidea</taxon>
        <taxon>Rhabditidae</taxon>
        <taxon>Peloderinae</taxon>
        <taxon>Caenorhabditis</taxon>
    </lineage>
</organism>
<dbReference type="Pfam" id="PF08614">
    <property type="entry name" value="ATG16"/>
    <property type="match status" value="1"/>
</dbReference>
<dbReference type="PROSITE" id="PS50082">
    <property type="entry name" value="WD_REPEATS_2"/>
    <property type="match status" value="2"/>
</dbReference>
<protein>
    <submittedName>
        <fullName evidence="7">WD_REPEATS_REGION domain-containing protein</fullName>
    </submittedName>
</protein>
<dbReference type="Gene3D" id="2.130.10.10">
    <property type="entry name" value="YVTN repeat-like/Quinoprotein amine dehydrogenase"/>
    <property type="match status" value="1"/>
</dbReference>
<dbReference type="InterPro" id="IPR045160">
    <property type="entry name" value="ATG16"/>
</dbReference>
<dbReference type="InterPro" id="IPR015943">
    <property type="entry name" value="WD40/YVTN_repeat-like_dom_sf"/>
</dbReference>
<evidence type="ECO:0000256" key="2">
    <source>
        <dbReference type="ARBA" id="ARBA00022574"/>
    </source>
</evidence>
<dbReference type="InterPro" id="IPR001680">
    <property type="entry name" value="WD40_rpt"/>
</dbReference>
<dbReference type="PROSITE" id="PS00678">
    <property type="entry name" value="WD_REPEATS_1"/>
    <property type="match status" value="2"/>
</dbReference>
<dbReference type="InterPro" id="IPR013923">
    <property type="entry name" value="Autophagy-rel_prot_16_dom"/>
</dbReference>
<dbReference type="PANTHER" id="PTHR19878:SF8">
    <property type="entry name" value="AUTOPHAGY-RELATED 16, ISOFORM F"/>
    <property type="match status" value="1"/>
</dbReference>
<dbReference type="PROSITE" id="PS50294">
    <property type="entry name" value="WD_REPEATS_REGION"/>
    <property type="match status" value="2"/>
</dbReference>
<dbReference type="GO" id="GO:0043495">
    <property type="term" value="F:protein-membrane adaptor activity"/>
    <property type="evidence" value="ECO:0007669"/>
    <property type="project" value="TreeGrafter"/>
</dbReference>
<evidence type="ECO:0000256" key="5">
    <source>
        <dbReference type="SAM" id="Coils"/>
    </source>
</evidence>
<evidence type="ECO:0000259" key="6">
    <source>
        <dbReference type="Pfam" id="PF08614"/>
    </source>
</evidence>
<sequence>MSEPGDSYRKLIIDRLKDVAQKNKQISIFYSNYSKLAEQVEKSMNNVPARSNGSVQGSEELACLRNEMSELYREKCQNDQMLINANHKITDLEKKTAAMVIERDKLGQVSKTICAKYAHTEVELQRIKTDNDQLNDERIALVAAVNMLTKQKLDMENDRINFLNKIRELNEQKIDCMNAEVDLQERRRSLKVQEQILSAVQDVSKDEKVAAMLNATAETNSKGNLLLGDSVPSHVEFSLECEVGEVNDVHWLNEDTFATAGSDRMIKVWKWDGYGGSTKINTLTGSNAAFTRIDYTAERLHLIASSNDKNIRVWDLKSSRLLSTLSGHADQVLCVKYYQAHTAVSGSADRIVKIWDLQNERCSRSIFPGSKVLDVATNMCGSPSLFVTGHYDKKLRFWDGRSSEAVKVIEMAGKITSINVSLSGEEILISTRDDTITLMDLRSFQTVHCYSAENYRTSSDTSQVVFSAGNEYVAAGSANGGIFIWNKNSTKLEKSLPTRTEHSIFSLSWNPTGCGLLSSGKQKAVVLCK</sequence>
<dbReference type="SUPFAM" id="SSF50978">
    <property type="entry name" value="WD40 repeat-like"/>
    <property type="match status" value="1"/>
</dbReference>
<keyword evidence="3" id="KW-0677">Repeat</keyword>
<evidence type="ECO:0000256" key="1">
    <source>
        <dbReference type="ARBA" id="ARBA00009271"/>
    </source>
</evidence>
<feature type="repeat" description="WD" evidence="4">
    <location>
        <begin position="325"/>
        <end position="365"/>
    </location>
</feature>
<dbReference type="CDD" id="cd00200">
    <property type="entry name" value="WD40"/>
    <property type="match status" value="1"/>
</dbReference>
<dbReference type="AlphaFoldDB" id="A0A8R1DUC4"/>
<evidence type="ECO:0000313" key="7">
    <source>
        <dbReference type="EnsemblMetazoa" id="CJA12462.1"/>
    </source>
</evidence>
<dbReference type="GO" id="GO:0000421">
    <property type="term" value="C:autophagosome membrane"/>
    <property type="evidence" value="ECO:0007669"/>
    <property type="project" value="TreeGrafter"/>
</dbReference>
<feature type="domain" description="Autophagy-related protein 16" evidence="6">
    <location>
        <begin position="13"/>
        <end position="157"/>
    </location>
</feature>
<dbReference type="Pfam" id="PF00400">
    <property type="entry name" value="WD40"/>
    <property type="match status" value="3"/>
</dbReference>
<dbReference type="InterPro" id="IPR019775">
    <property type="entry name" value="WD40_repeat_CS"/>
</dbReference>
<feature type="repeat" description="WD" evidence="4">
    <location>
        <begin position="283"/>
        <end position="324"/>
    </location>
</feature>
<dbReference type="InterPro" id="IPR036322">
    <property type="entry name" value="WD40_repeat_dom_sf"/>
</dbReference>
<keyword evidence="5" id="KW-0175">Coiled coil</keyword>
<evidence type="ECO:0000313" key="8">
    <source>
        <dbReference type="Proteomes" id="UP000005237"/>
    </source>
</evidence>
<evidence type="ECO:0000256" key="3">
    <source>
        <dbReference type="ARBA" id="ARBA00022737"/>
    </source>
</evidence>
<feature type="coiled-coil region" evidence="5">
    <location>
        <begin position="117"/>
        <end position="172"/>
    </location>
</feature>
<dbReference type="GO" id="GO:0034274">
    <property type="term" value="C:Atg12-Atg5-Atg16 complex"/>
    <property type="evidence" value="ECO:0007669"/>
    <property type="project" value="TreeGrafter"/>
</dbReference>
<dbReference type="PANTHER" id="PTHR19878">
    <property type="entry name" value="AUTOPHAGY PROTEIN 16-LIKE"/>
    <property type="match status" value="1"/>
</dbReference>
<dbReference type="GO" id="GO:0035973">
    <property type="term" value="P:aggrephagy"/>
    <property type="evidence" value="ECO:0007669"/>
    <property type="project" value="EnsemblMetazoa"/>
</dbReference>
<dbReference type="InterPro" id="IPR020472">
    <property type="entry name" value="WD40_PAC1"/>
</dbReference>
<dbReference type="GO" id="GO:0034045">
    <property type="term" value="C:phagophore assembly site membrane"/>
    <property type="evidence" value="ECO:0007669"/>
    <property type="project" value="TreeGrafter"/>
</dbReference>
<name>A0A8R1DUC4_CAEJA</name>
<dbReference type="GO" id="GO:0000045">
    <property type="term" value="P:autophagosome assembly"/>
    <property type="evidence" value="ECO:0007669"/>
    <property type="project" value="EnsemblMetazoa"/>
</dbReference>
<comment type="similarity">
    <text evidence="1">Belongs to the WD repeat ATG16 family.</text>
</comment>
<accession>A0A8R1DUC4</accession>
<reference evidence="7" key="2">
    <citation type="submission" date="2022-06" db="UniProtKB">
        <authorList>
            <consortium name="EnsemblMetazoa"/>
        </authorList>
    </citation>
    <scope>IDENTIFICATION</scope>
    <source>
        <strain evidence="7">DF5081</strain>
    </source>
</reference>
<keyword evidence="2 4" id="KW-0853">WD repeat</keyword>
<dbReference type="SMART" id="SM00320">
    <property type="entry name" value="WD40"/>
    <property type="match status" value="7"/>
</dbReference>
<dbReference type="PRINTS" id="PR00320">
    <property type="entry name" value="GPROTEINBRPT"/>
</dbReference>
<proteinExistence type="inferred from homology"/>
<keyword evidence="8" id="KW-1185">Reference proteome</keyword>